<feature type="domain" description="Reverse transcriptase zinc-binding" evidence="1">
    <location>
        <begin position="97"/>
        <end position="181"/>
    </location>
</feature>
<organism evidence="2 3">
    <name type="scientific">Juglans regia</name>
    <name type="common">English walnut</name>
    <dbReference type="NCBI Taxonomy" id="51240"/>
    <lineage>
        <taxon>Eukaryota</taxon>
        <taxon>Viridiplantae</taxon>
        <taxon>Streptophyta</taxon>
        <taxon>Embryophyta</taxon>
        <taxon>Tracheophyta</taxon>
        <taxon>Spermatophyta</taxon>
        <taxon>Magnoliopsida</taxon>
        <taxon>eudicotyledons</taxon>
        <taxon>Gunneridae</taxon>
        <taxon>Pentapetalae</taxon>
        <taxon>rosids</taxon>
        <taxon>fabids</taxon>
        <taxon>Fagales</taxon>
        <taxon>Juglandaceae</taxon>
        <taxon>Juglans</taxon>
    </lineage>
</organism>
<dbReference type="AlphaFoldDB" id="A0A833XC18"/>
<evidence type="ECO:0000259" key="1">
    <source>
        <dbReference type="Pfam" id="PF13966"/>
    </source>
</evidence>
<protein>
    <recommendedName>
        <fullName evidence="1">Reverse transcriptase zinc-binding domain-containing protein</fullName>
    </recommendedName>
</protein>
<comment type="caution">
    <text evidence="2">The sequence shown here is derived from an EMBL/GenBank/DDBJ whole genome shotgun (WGS) entry which is preliminary data.</text>
</comment>
<dbReference type="Gramene" id="Jr07_01030_p1">
    <property type="protein sequence ID" value="cds.Jr07_01030_p1"/>
    <property type="gene ID" value="Jr07_01030"/>
</dbReference>
<name>A0A833XC18_JUGRE</name>
<dbReference type="PANTHER" id="PTHR36617:SF15">
    <property type="entry name" value="REVERSE TRANSCRIPTASE ZINC-BINDING DOMAIN-CONTAINING PROTEIN"/>
    <property type="match status" value="1"/>
</dbReference>
<dbReference type="EMBL" id="LIHL02000007">
    <property type="protein sequence ID" value="KAF5463697.1"/>
    <property type="molecule type" value="Genomic_DNA"/>
</dbReference>
<dbReference type="Proteomes" id="UP000619265">
    <property type="component" value="Unassembled WGS sequence"/>
</dbReference>
<proteinExistence type="predicted"/>
<dbReference type="Pfam" id="PF13966">
    <property type="entry name" value="zf-RVT"/>
    <property type="match status" value="1"/>
</dbReference>
<evidence type="ECO:0000313" key="3">
    <source>
        <dbReference type="Proteomes" id="UP000619265"/>
    </source>
</evidence>
<dbReference type="InterPro" id="IPR026960">
    <property type="entry name" value="RVT-Znf"/>
</dbReference>
<evidence type="ECO:0000313" key="2">
    <source>
        <dbReference type="EMBL" id="KAF5463697.1"/>
    </source>
</evidence>
<accession>A0A833XC18</accession>
<reference evidence="2" key="2">
    <citation type="submission" date="2020-03" db="EMBL/GenBank/DDBJ databases">
        <title>Walnut 2.0.</title>
        <authorList>
            <person name="Marrano A."/>
            <person name="Britton M."/>
            <person name="Zimin A.V."/>
            <person name="Zaini P.A."/>
            <person name="Workman R."/>
            <person name="Puiu D."/>
            <person name="Bianco L."/>
            <person name="Allen B.J."/>
            <person name="Troggio M."/>
            <person name="Leslie C.A."/>
            <person name="Timp W."/>
            <person name="Dendekar A."/>
            <person name="Salzberg S.L."/>
            <person name="Neale D.B."/>
        </authorList>
    </citation>
    <scope>NUCLEOTIDE SEQUENCE</scope>
    <source>
        <tissue evidence="2">Leaves</tissue>
    </source>
</reference>
<gene>
    <name evidence="2" type="ORF">F2P56_013842</name>
</gene>
<sequence>MVDGKRILFWHDLWCGNTVLKLEFPALFRIARDQNAAVCDLYCSSNNKVEWNVIFNRDVNDWEVDEVKALLVKLYSSKLVEDREDCMVWIPAGNAKFSVSSYYRILSSHSSCVFPWKSIWKVKVPSKVAFFRWVASLGKVLTTENLRRRGLFIADWCVLCKRDGESVNHLFVHCKVTRFLWNEVLSWTGLHWVMPREVVDLLVGWKGVKGCKKAMSVWKMIPPCLMWCIWLERNGRCFEDRECSLGDLRVFFLSTLSSWAKTFVMADNFLHLF</sequence>
<reference evidence="2" key="1">
    <citation type="submission" date="2015-10" db="EMBL/GenBank/DDBJ databases">
        <authorList>
            <person name="Martinez-Garcia P.J."/>
            <person name="Crepeau M.W."/>
            <person name="Puiu D."/>
            <person name="Gonzalez-Ibeas D."/>
            <person name="Whalen J."/>
            <person name="Stevens K."/>
            <person name="Paul R."/>
            <person name="Butterfield T."/>
            <person name="Britton M."/>
            <person name="Reagan R."/>
            <person name="Chakraborty S."/>
            <person name="Walawage S.L."/>
            <person name="Vasquez-Gross H.A."/>
            <person name="Cardeno C."/>
            <person name="Famula R."/>
            <person name="Pratt K."/>
            <person name="Kuruganti S."/>
            <person name="Aradhya M.K."/>
            <person name="Leslie C.A."/>
            <person name="Dandekar A.M."/>
            <person name="Salzberg S.L."/>
            <person name="Wegrzyn J.L."/>
            <person name="Langley C.H."/>
            <person name="Neale D.B."/>
        </authorList>
    </citation>
    <scope>NUCLEOTIDE SEQUENCE</scope>
    <source>
        <tissue evidence="2">Leaves</tissue>
    </source>
</reference>
<dbReference type="PANTHER" id="PTHR36617">
    <property type="entry name" value="PROTEIN, PUTATIVE-RELATED"/>
    <property type="match status" value="1"/>
</dbReference>